<dbReference type="Gene3D" id="3.30.565.10">
    <property type="entry name" value="Histidine kinase-like ATPase, C-terminal domain"/>
    <property type="match status" value="1"/>
</dbReference>
<feature type="domain" description="Histidine kinase" evidence="8">
    <location>
        <begin position="292"/>
        <end position="533"/>
    </location>
</feature>
<evidence type="ECO:0000256" key="7">
    <source>
        <dbReference type="SAM" id="Phobius"/>
    </source>
</evidence>
<feature type="transmembrane region" description="Helical" evidence="7">
    <location>
        <begin position="98"/>
        <end position="116"/>
    </location>
</feature>
<dbReference type="PRINTS" id="PR00344">
    <property type="entry name" value="BCTRLSENSOR"/>
</dbReference>
<dbReference type="Proteomes" id="UP000184368">
    <property type="component" value="Unassembled WGS sequence"/>
</dbReference>
<keyword evidence="7" id="KW-1133">Transmembrane helix</keyword>
<dbReference type="InterPro" id="IPR035965">
    <property type="entry name" value="PAS-like_dom_sf"/>
</dbReference>
<accession>A0A1M5A4E9</accession>
<dbReference type="PANTHER" id="PTHR43304">
    <property type="entry name" value="PHYTOCHROME-LIKE PROTEIN CPH1"/>
    <property type="match status" value="1"/>
</dbReference>
<dbReference type="EC" id="2.7.13.3" evidence="2"/>
<dbReference type="Pfam" id="PF00512">
    <property type="entry name" value="HisKA"/>
    <property type="match status" value="1"/>
</dbReference>
<dbReference type="PROSITE" id="PS50113">
    <property type="entry name" value="PAC"/>
    <property type="match status" value="1"/>
</dbReference>
<feature type="coiled-coil region" evidence="6">
    <location>
        <begin position="131"/>
        <end position="158"/>
    </location>
</feature>
<evidence type="ECO:0000259" key="10">
    <source>
        <dbReference type="PROSITE" id="PS50113"/>
    </source>
</evidence>
<organism evidence="11 12">
    <name type="scientific">Cnuella takakiae</name>
    <dbReference type="NCBI Taxonomy" id="1302690"/>
    <lineage>
        <taxon>Bacteria</taxon>
        <taxon>Pseudomonadati</taxon>
        <taxon>Bacteroidota</taxon>
        <taxon>Chitinophagia</taxon>
        <taxon>Chitinophagales</taxon>
        <taxon>Chitinophagaceae</taxon>
        <taxon>Cnuella</taxon>
    </lineage>
</organism>
<dbReference type="OrthoDB" id="9766459at2"/>
<dbReference type="RefSeq" id="WP_073042319.1">
    <property type="nucleotide sequence ID" value="NZ_FQUO01000006.1"/>
</dbReference>
<keyword evidence="6" id="KW-0175">Coiled coil</keyword>
<evidence type="ECO:0000256" key="5">
    <source>
        <dbReference type="ARBA" id="ARBA00022777"/>
    </source>
</evidence>
<evidence type="ECO:0000259" key="8">
    <source>
        <dbReference type="PROSITE" id="PS50109"/>
    </source>
</evidence>
<evidence type="ECO:0000313" key="12">
    <source>
        <dbReference type="Proteomes" id="UP000184368"/>
    </source>
</evidence>
<evidence type="ECO:0000256" key="2">
    <source>
        <dbReference type="ARBA" id="ARBA00012438"/>
    </source>
</evidence>
<keyword evidence="3" id="KW-0597">Phosphoprotein</keyword>
<dbReference type="PANTHER" id="PTHR43304:SF1">
    <property type="entry name" value="PAC DOMAIN-CONTAINING PROTEIN"/>
    <property type="match status" value="1"/>
</dbReference>
<sequence length="541" mass="62126">MNQAFDFFRKLLDTSDWPPRWHCGKWTEFHGWLYIISDLLIWSAYFAIPLIILKFVSRRSKARFVRAYFLFAAFILACGSTHLLDAITFWYPAYRLNALVRLITGVVSWATVFYMIRIMPEAMTLKSNEELEKEVQERRKVESELRFANQQLETAQAIANMGNWQWDIASDKVTWSVKLYEIFGQEKGTEINFESYLQYIHPDDRDRVSNLVKEALRTTHFPSFYHRIQQDTGPEKIILAKGEVLVNEAGRVIGMVGTAQDVTDQQKAQQDLIEKTQALEVTNTELQRFAYVASHDLQEPLRKILTFASLLQKESFGTFDERSALYIQKIVQSTGRMQHLIEDILQFSSIKDKKQGFIPLDLNAVLQQVLSDMEVMIEQSGAEITWKDLPKVEGNPSQLGQLLQNLLTNAIKFVKPGEAPRIEIFCEQLNAAALEQDPSFRAYLSVLQVSEPLWQQIDFVLVHVRDHGIGFDMAYYDKVFEIFQRLHPGHEYGGTGIGLAICKRIIENHHGFISAQSKEGQGATFSFLLPVSQRHFSLAGL</sequence>
<protein>
    <recommendedName>
        <fullName evidence="2">histidine kinase</fullName>
        <ecNumber evidence="2">2.7.13.3</ecNumber>
    </recommendedName>
</protein>
<keyword evidence="5" id="KW-0418">Kinase</keyword>
<dbReference type="Gene3D" id="3.30.450.20">
    <property type="entry name" value="PAS domain"/>
    <property type="match status" value="1"/>
</dbReference>
<proteinExistence type="predicted"/>
<dbReference type="SUPFAM" id="SSF55874">
    <property type="entry name" value="ATPase domain of HSP90 chaperone/DNA topoisomerase II/histidine kinase"/>
    <property type="match status" value="1"/>
</dbReference>
<dbReference type="InterPro" id="IPR004358">
    <property type="entry name" value="Sig_transdc_His_kin-like_C"/>
</dbReference>
<dbReference type="GO" id="GO:0000155">
    <property type="term" value="F:phosphorelay sensor kinase activity"/>
    <property type="evidence" value="ECO:0007669"/>
    <property type="project" value="InterPro"/>
</dbReference>
<dbReference type="NCBIfam" id="TIGR00229">
    <property type="entry name" value="sensory_box"/>
    <property type="match status" value="1"/>
</dbReference>
<dbReference type="SMART" id="SM00388">
    <property type="entry name" value="HisKA"/>
    <property type="match status" value="1"/>
</dbReference>
<dbReference type="CDD" id="cd00130">
    <property type="entry name" value="PAS"/>
    <property type="match status" value="1"/>
</dbReference>
<dbReference type="InterPro" id="IPR003594">
    <property type="entry name" value="HATPase_dom"/>
</dbReference>
<dbReference type="SUPFAM" id="SSF55785">
    <property type="entry name" value="PYP-like sensor domain (PAS domain)"/>
    <property type="match status" value="1"/>
</dbReference>
<dbReference type="PROSITE" id="PS50112">
    <property type="entry name" value="PAS"/>
    <property type="match status" value="1"/>
</dbReference>
<keyword evidence="7" id="KW-0472">Membrane</keyword>
<dbReference type="EMBL" id="FQUO01000006">
    <property type="protein sequence ID" value="SHF25148.1"/>
    <property type="molecule type" value="Genomic_DNA"/>
</dbReference>
<dbReference type="InterPro" id="IPR003661">
    <property type="entry name" value="HisK_dim/P_dom"/>
</dbReference>
<feature type="domain" description="PAS" evidence="9">
    <location>
        <begin position="173"/>
        <end position="219"/>
    </location>
</feature>
<feature type="domain" description="PAC" evidence="10">
    <location>
        <begin position="222"/>
        <end position="274"/>
    </location>
</feature>
<feature type="transmembrane region" description="Helical" evidence="7">
    <location>
        <begin position="31"/>
        <end position="56"/>
    </location>
</feature>
<evidence type="ECO:0000256" key="4">
    <source>
        <dbReference type="ARBA" id="ARBA00022679"/>
    </source>
</evidence>
<dbReference type="InterPro" id="IPR052162">
    <property type="entry name" value="Sensor_kinase/Photoreceptor"/>
</dbReference>
<dbReference type="CDD" id="cd00082">
    <property type="entry name" value="HisKA"/>
    <property type="match status" value="1"/>
</dbReference>
<dbReference type="InterPro" id="IPR013655">
    <property type="entry name" value="PAS_fold_3"/>
</dbReference>
<dbReference type="STRING" id="1302690.BUE76_09465"/>
<evidence type="ECO:0000256" key="3">
    <source>
        <dbReference type="ARBA" id="ARBA00022553"/>
    </source>
</evidence>
<dbReference type="SMART" id="SM00387">
    <property type="entry name" value="HATPase_c"/>
    <property type="match status" value="1"/>
</dbReference>
<evidence type="ECO:0000313" key="11">
    <source>
        <dbReference type="EMBL" id="SHF25148.1"/>
    </source>
</evidence>
<dbReference type="Pfam" id="PF02518">
    <property type="entry name" value="HATPase_c"/>
    <property type="match status" value="1"/>
</dbReference>
<gene>
    <name evidence="11" type="ORF">SAMN05444008_106112</name>
</gene>
<name>A0A1M5A4E9_9BACT</name>
<keyword evidence="12" id="KW-1185">Reference proteome</keyword>
<evidence type="ECO:0000259" key="9">
    <source>
        <dbReference type="PROSITE" id="PS50112"/>
    </source>
</evidence>
<dbReference type="PROSITE" id="PS50109">
    <property type="entry name" value="HIS_KIN"/>
    <property type="match status" value="1"/>
</dbReference>
<evidence type="ECO:0000256" key="6">
    <source>
        <dbReference type="SAM" id="Coils"/>
    </source>
</evidence>
<dbReference type="InterPro" id="IPR058544">
    <property type="entry name" value="ETR1_N"/>
</dbReference>
<dbReference type="AlphaFoldDB" id="A0A1M5A4E9"/>
<dbReference type="InterPro" id="IPR000014">
    <property type="entry name" value="PAS"/>
</dbReference>
<dbReference type="InterPro" id="IPR005467">
    <property type="entry name" value="His_kinase_dom"/>
</dbReference>
<dbReference type="Pfam" id="PF08447">
    <property type="entry name" value="PAS_3"/>
    <property type="match status" value="1"/>
</dbReference>
<keyword evidence="7" id="KW-0812">Transmembrane</keyword>
<feature type="transmembrane region" description="Helical" evidence="7">
    <location>
        <begin position="68"/>
        <end position="92"/>
    </location>
</feature>
<evidence type="ECO:0000256" key="1">
    <source>
        <dbReference type="ARBA" id="ARBA00000085"/>
    </source>
</evidence>
<dbReference type="InterPro" id="IPR036890">
    <property type="entry name" value="HATPase_C_sf"/>
</dbReference>
<keyword evidence="4" id="KW-0808">Transferase</keyword>
<comment type="catalytic activity">
    <reaction evidence="1">
        <text>ATP + protein L-histidine = ADP + protein N-phospho-L-histidine.</text>
        <dbReference type="EC" id="2.7.13.3"/>
    </reaction>
</comment>
<dbReference type="Gene3D" id="1.10.287.130">
    <property type="match status" value="1"/>
</dbReference>
<dbReference type="Pfam" id="PF25487">
    <property type="entry name" value="ETR1_N"/>
    <property type="match status" value="1"/>
</dbReference>
<dbReference type="SUPFAM" id="SSF47384">
    <property type="entry name" value="Homodimeric domain of signal transducing histidine kinase"/>
    <property type="match status" value="1"/>
</dbReference>
<reference evidence="11 12" key="1">
    <citation type="submission" date="2016-11" db="EMBL/GenBank/DDBJ databases">
        <authorList>
            <person name="Jaros S."/>
            <person name="Januszkiewicz K."/>
            <person name="Wedrychowicz H."/>
        </authorList>
    </citation>
    <scope>NUCLEOTIDE SEQUENCE [LARGE SCALE GENOMIC DNA]</scope>
    <source>
        <strain evidence="11 12">DSM 26897</strain>
    </source>
</reference>
<dbReference type="Gene3D" id="2.10.70.100">
    <property type="match status" value="1"/>
</dbReference>
<dbReference type="InterPro" id="IPR036097">
    <property type="entry name" value="HisK_dim/P_sf"/>
</dbReference>
<dbReference type="InterPro" id="IPR000700">
    <property type="entry name" value="PAS-assoc_C"/>
</dbReference>
<dbReference type="FunFam" id="3.30.565.10:FF:000006">
    <property type="entry name" value="Sensor histidine kinase WalK"/>
    <property type="match status" value="1"/>
</dbReference>